<dbReference type="Pfam" id="PF00400">
    <property type="entry name" value="WD40"/>
    <property type="match status" value="5"/>
</dbReference>
<sequence length="346" mass="37920">MIRLWGPNTAAFGSSYITYAGHTSDIFAAAWSPDNKYVASAGADKTVQVWDASNGHLIYTYKGHTAFVRALAWSPNGKYLASGGQDKTVQVWSVEQGKIGQRLLTYTGNPWIVSSLAWSPDSQYIASGDEASTTIEIQVWRALSGELISTYKGHSGSINGLSWSSKGNLIASADEDGTVQIWNALTGKNTVRFQYGQEKGKTMIANAISWSPDNTLVASAGGDGNIRIWDVAAQKEVRNITIHHSYQDDYDKINAWDNNKSKGRVRISPDTNAVSWSHDGKRIVSGDNQGAVLIWDVNSGKLLMYSDGREAPRDRNINSITCLAWSQDDRSILITNVSKVVIWKLP</sequence>
<evidence type="ECO:0000256" key="2">
    <source>
        <dbReference type="ARBA" id="ARBA00022737"/>
    </source>
</evidence>
<feature type="repeat" description="WD" evidence="3">
    <location>
        <begin position="19"/>
        <end position="60"/>
    </location>
</feature>
<dbReference type="PANTHER" id="PTHR19879">
    <property type="entry name" value="TRANSCRIPTION INITIATION FACTOR TFIID"/>
    <property type="match status" value="1"/>
</dbReference>
<dbReference type="InterPro" id="IPR020472">
    <property type="entry name" value="WD40_PAC1"/>
</dbReference>
<name>A0A8J3MRM8_9CHLR</name>
<dbReference type="InterPro" id="IPR036322">
    <property type="entry name" value="WD40_repeat_dom_sf"/>
</dbReference>
<feature type="repeat" description="WD" evidence="3">
    <location>
        <begin position="151"/>
        <end position="192"/>
    </location>
</feature>
<feature type="domain" description="Anaphase-promoting complex subunit 4-like WD40" evidence="4">
    <location>
        <begin position="272"/>
        <end position="327"/>
    </location>
</feature>
<dbReference type="SUPFAM" id="SSF50978">
    <property type="entry name" value="WD40 repeat-like"/>
    <property type="match status" value="1"/>
</dbReference>
<keyword evidence="1 3" id="KW-0853">WD repeat</keyword>
<dbReference type="SMART" id="SM00320">
    <property type="entry name" value="WD40"/>
    <property type="match status" value="7"/>
</dbReference>
<evidence type="ECO:0000259" key="4">
    <source>
        <dbReference type="Pfam" id="PF12894"/>
    </source>
</evidence>
<dbReference type="PRINTS" id="PR00319">
    <property type="entry name" value="GPROTEINB"/>
</dbReference>
<feature type="repeat" description="WD" evidence="3">
    <location>
        <begin position="61"/>
        <end position="102"/>
    </location>
</feature>
<comment type="caution">
    <text evidence="5">The sequence shown here is derived from an EMBL/GenBank/DDBJ whole genome shotgun (WGS) entry which is preliminary data.</text>
</comment>
<evidence type="ECO:0000256" key="3">
    <source>
        <dbReference type="PROSITE-ProRule" id="PRU00221"/>
    </source>
</evidence>
<dbReference type="AlphaFoldDB" id="A0A8J3MRM8"/>
<proteinExistence type="predicted"/>
<dbReference type="Proteomes" id="UP000612362">
    <property type="component" value="Unassembled WGS sequence"/>
</dbReference>
<feature type="repeat" description="WD" evidence="3">
    <location>
        <begin position="273"/>
        <end position="305"/>
    </location>
</feature>
<dbReference type="InterPro" id="IPR024977">
    <property type="entry name" value="Apc4-like_WD40_dom"/>
</dbReference>
<dbReference type="PRINTS" id="PR00320">
    <property type="entry name" value="GPROTEINBRPT"/>
</dbReference>
<dbReference type="InterPro" id="IPR015943">
    <property type="entry name" value="WD40/YVTN_repeat-like_dom_sf"/>
</dbReference>
<keyword evidence="2" id="KW-0677">Repeat</keyword>
<gene>
    <name evidence="5" type="ORF">KSX_44200</name>
</gene>
<dbReference type="CDD" id="cd00200">
    <property type="entry name" value="WD40"/>
    <property type="match status" value="1"/>
</dbReference>
<dbReference type="PANTHER" id="PTHR19879:SF9">
    <property type="entry name" value="TRANSCRIPTION INITIATION FACTOR TFIID SUBUNIT 5"/>
    <property type="match status" value="1"/>
</dbReference>
<evidence type="ECO:0000313" key="6">
    <source>
        <dbReference type="Proteomes" id="UP000612362"/>
    </source>
</evidence>
<dbReference type="PROSITE" id="PS50082">
    <property type="entry name" value="WD_REPEATS_2"/>
    <property type="match status" value="5"/>
</dbReference>
<feature type="repeat" description="WD" evidence="3">
    <location>
        <begin position="198"/>
        <end position="239"/>
    </location>
</feature>
<dbReference type="PROSITE" id="PS00678">
    <property type="entry name" value="WD_REPEATS_1"/>
    <property type="match status" value="2"/>
</dbReference>
<dbReference type="InterPro" id="IPR001632">
    <property type="entry name" value="WD40_G-protein_beta-like"/>
</dbReference>
<dbReference type="InterPro" id="IPR019775">
    <property type="entry name" value="WD40_repeat_CS"/>
</dbReference>
<accession>A0A8J3MRM8</accession>
<dbReference type="Gene3D" id="2.130.10.10">
    <property type="entry name" value="YVTN repeat-like/Quinoprotein amine dehydrogenase"/>
    <property type="match status" value="4"/>
</dbReference>
<dbReference type="Pfam" id="PF12894">
    <property type="entry name" value="ANAPC4_WD40"/>
    <property type="match status" value="1"/>
</dbReference>
<organism evidence="5 6">
    <name type="scientific">Ktedonospora formicarum</name>
    <dbReference type="NCBI Taxonomy" id="2778364"/>
    <lineage>
        <taxon>Bacteria</taxon>
        <taxon>Bacillati</taxon>
        <taxon>Chloroflexota</taxon>
        <taxon>Ktedonobacteria</taxon>
        <taxon>Ktedonobacterales</taxon>
        <taxon>Ktedonobacteraceae</taxon>
        <taxon>Ktedonospora</taxon>
    </lineage>
</organism>
<evidence type="ECO:0000256" key="1">
    <source>
        <dbReference type="ARBA" id="ARBA00022574"/>
    </source>
</evidence>
<reference evidence="5" key="1">
    <citation type="submission" date="2020-10" db="EMBL/GenBank/DDBJ databases">
        <title>Taxonomic study of unclassified bacteria belonging to the class Ktedonobacteria.</title>
        <authorList>
            <person name="Yabe S."/>
            <person name="Wang C.M."/>
            <person name="Zheng Y."/>
            <person name="Sakai Y."/>
            <person name="Cavaletti L."/>
            <person name="Monciardini P."/>
            <person name="Donadio S."/>
        </authorList>
    </citation>
    <scope>NUCLEOTIDE SEQUENCE</scope>
    <source>
        <strain evidence="5">SOSP1-1</strain>
    </source>
</reference>
<keyword evidence="6" id="KW-1185">Reference proteome</keyword>
<dbReference type="PROSITE" id="PS50294">
    <property type="entry name" value="WD_REPEATS_REGION"/>
    <property type="match status" value="4"/>
</dbReference>
<evidence type="ECO:0000313" key="5">
    <source>
        <dbReference type="EMBL" id="GHO46257.1"/>
    </source>
</evidence>
<dbReference type="EMBL" id="BNJF01000002">
    <property type="protein sequence ID" value="GHO46257.1"/>
    <property type="molecule type" value="Genomic_DNA"/>
</dbReference>
<protein>
    <recommendedName>
        <fullName evidence="4">Anaphase-promoting complex subunit 4-like WD40 domain-containing protein</fullName>
    </recommendedName>
</protein>
<dbReference type="InterPro" id="IPR001680">
    <property type="entry name" value="WD40_rpt"/>
</dbReference>